<dbReference type="GO" id="GO:0005886">
    <property type="term" value="C:plasma membrane"/>
    <property type="evidence" value="ECO:0007669"/>
    <property type="project" value="TreeGrafter"/>
</dbReference>
<accession>A0A0N5B2X4</accession>
<dbReference type="AlphaFoldDB" id="A0A0N5B2X4"/>
<feature type="transmembrane region" description="Helical" evidence="10">
    <location>
        <begin position="354"/>
        <end position="377"/>
    </location>
</feature>
<dbReference type="FunFam" id="1.10.3080.10:FF:000022">
    <property type="entry name" value="Chloride channel protein"/>
    <property type="match status" value="1"/>
</dbReference>
<feature type="transmembrane region" description="Helical" evidence="10">
    <location>
        <begin position="610"/>
        <end position="638"/>
    </location>
</feature>
<feature type="transmembrane region" description="Helical" evidence="10">
    <location>
        <begin position="431"/>
        <end position="455"/>
    </location>
</feature>
<dbReference type="PANTHER" id="PTHR45720">
    <property type="entry name" value="CHLORIDE CHANNEL PROTEIN 2"/>
    <property type="match status" value="1"/>
</dbReference>
<reference evidence="12" key="1">
    <citation type="submission" date="2017-02" db="UniProtKB">
        <authorList>
            <consortium name="WormBaseParasite"/>
        </authorList>
    </citation>
    <scope>IDENTIFICATION</scope>
</reference>
<dbReference type="InterPro" id="IPR050970">
    <property type="entry name" value="Cl_channel_volt-gated"/>
</dbReference>
<keyword evidence="4" id="KW-0677">Repeat</keyword>
<keyword evidence="5 10" id="KW-1133">Transmembrane helix</keyword>
<evidence type="ECO:0000256" key="4">
    <source>
        <dbReference type="ARBA" id="ARBA00022737"/>
    </source>
</evidence>
<protein>
    <submittedName>
        <fullName evidence="12">Chloride channel protein</fullName>
    </submittedName>
</protein>
<feature type="region of interest" description="Disordered" evidence="9">
    <location>
        <begin position="132"/>
        <end position="151"/>
    </location>
</feature>
<evidence type="ECO:0000256" key="6">
    <source>
        <dbReference type="ARBA" id="ARBA00023065"/>
    </source>
</evidence>
<evidence type="ECO:0000256" key="2">
    <source>
        <dbReference type="ARBA" id="ARBA00022448"/>
    </source>
</evidence>
<dbReference type="PRINTS" id="PR00762">
    <property type="entry name" value="CLCHANNEL"/>
</dbReference>
<dbReference type="STRING" id="174720.A0A0N5B2X4"/>
<keyword evidence="3 10" id="KW-0812">Transmembrane</keyword>
<dbReference type="GO" id="GO:0005247">
    <property type="term" value="F:voltage-gated chloride channel activity"/>
    <property type="evidence" value="ECO:0007669"/>
    <property type="project" value="TreeGrafter"/>
</dbReference>
<evidence type="ECO:0000256" key="5">
    <source>
        <dbReference type="ARBA" id="ARBA00022989"/>
    </source>
</evidence>
<sequence>MSKKFSSENELRKRLLMNTPNVEDDEDDDYVVEENEDSPVAALLKTVPSTSLSLLPFDNQDMTSLLNIKNVSSNDSSFNSKKEKNNSKLETDYHYEKTVVFGRYHSEEMPFGIRKSTISQLPGISAKSIEWANKNDGNSGKDRSDSTLNILDDIDNENGKFKRHDRKRKSGTVQRPDVTSSYTKLRRNLLRYVLDDWLFLGMLGVAMASCSFCVDNLIELLQHAHLLLLNNVENSIVLTGFQKPILTYIVWAGYCVLLTTTCAVIVHFLGPQAIGSGIPEMKTILRGILLKEYLSRRTLLSKIIGLTLSLGSGLPIGKEGPFVHIASILADQMSKIVHNKHSIYSNEARRTEMLAAGCAVGVACTFSAPVGGVLFSIEVTSVYFAVRNYWRGFFAAACAATVFRILRVVLSDTMLTVVAFYQTSFPREAFVPIEMLVFALMGVIAGIFGALFIMLQRQLVNIVRKLNSLSNGFLSRHYWIYPIIISLIISTLTFPKGYGSFIAGEKRFSGALKDFFNNCTFISDYNETNYCGYEFLQSWQGKDLQNNIFFVLIAYQITYFFLSAVASTIPVPSGIFMPVFVIGASFGRTVGELMASYFPLGIDGHGDILIYPGVYAVVGAAAFCGAVTHTVSVAVIVFELTGQLMYILPVMIAVLIANAICAYLQPSIYDSIIQAKNLPYLPDIPSTSSYFHGIMVQQFMVKKIAYLTQTCTYKEIQDLLFTYPKLKSFPIVDGKDSMILLGSCSRQILYHCLENVVGDKIRKNEASHRIQQEKLEASRRMKSTKEKARDVRTSIMDISFDPILPFKKKSKPSMGIAGTQKRLFKKQKEAERYNTISKGASEYILDETQNEKMASLKQSSDLNLSGSKSRFTVTPVITSENINESSIKKGLSQIIPIITGSEPRLALENQEKISIASMPNFTTQKCGFIPDNGKIIEEHFSSTEGDSKSYLSVDHTHSSETSRRNSFNLFTVHSAKDVYNTISGALRSLQKRGIVAFRRDDFDDKDYDLFGDERKEWENNQLSKEIDMNNVGIDPAPFQLVEATSLFKVHSLFNLLGLNKAYVTNCGKLVGVVSSRDLRIAIEKIQQGVLFPSSPGIYVEANNISEYNNDSFLNNNNNSQIIPEILVTDPPEEKSSKIVRRKTTLVRTNSDPCLHDIGTKLKAPSKSNLMRLNSTPCRKGNIDINNSFEKIDFLHNDESREPFDNKLEKNNDITIVIDTDDEDANNTLTEKSSFRF</sequence>
<dbReference type="WBParaSite" id="SPAL_0000042600.1">
    <property type="protein sequence ID" value="SPAL_0000042600.1"/>
    <property type="gene ID" value="SPAL_0000042600"/>
</dbReference>
<feature type="transmembrane region" description="Helical" evidence="10">
    <location>
        <begin position="478"/>
        <end position="498"/>
    </location>
</feature>
<dbReference type="SUPFAM" id="SSF54631">
    <property type="entry name" value="CBS-domain pair"/>
    <property type="match status" value="1"/>
</dbReference>
<keyword evidence="8" id="KW-0868">Chloride</keyword>
<dbReference type="Proteomes" id="UP000046392">
    <property type="component" value="Unplaced"/>
</dbReference>
<keyword evidence="11" id="KW-1185">Reference proteome</keyword>
<feature type="transmembrane region" description="Helical" evidence="10">
    <location>
        <begin position="548"/>
        <end position="569"/>
    </location>
</feature>
<dbReference type="CDD" id="cd03683">
    <property type="entry name" value="ClC_1_like"/>
    <property type="match status" value="1"/>
</dbReference>
<dbReference type="PANTHER" id="PTHR45720:SF10">
    <property type="entry name" value="CHLORIDE CHANNEL PROTEIN 2"/>
    <property type="match status" value="1"/>
</dbReference>
<dbReference type="Pfam" id="PF00654">
    <property type="entry name" value="Voltage_CLC"/>
    <property type="match status" value="1"/>
</dbReference>
<evidence type="ECO:0000313" key="12">
    <source>
        <dbReference type="WBParaSite" id="SPAL_0000042600.1"/>
    </source>
</evidence>
<dbReference type="Gene3D" id="3.10.580.10">
    <property type="entry name" value="CBS-domain"/>
    <property type="match status" value="2"/>
</dbReference>
<organism evidence="11 12">
    <name type="scientific">Strongyloides papillosus</name>
    <name type="common">Intestinal threadworm</name>
    <dbReference type="NCBI Taxonomy" id="174720"/>
    <lineage>
        <taxon>Eukaryota</taxon>
        <taxon>Metazoa</taxon>
        <taxon>Ecdysozoa</taxon>
        <taxon>Nematoda</taxon>
        <taxon>Chromadorea</taxon>
        <taxon>Rhabditida</taxon>
        <taxon>Tylenchina</taxon>
        <taxon>Panagrolaimomorpha</taxon>
        <taxon>Strongyloidoidea</taxon>
        <taxon>Strongyloididae</taxon>
        <taxon>Strongyloides</taxon>
    </lineage>
</organism>
<evidence type="ECO:0000256" key="1">
    <source>
        <dbReference type="ARBA" id="ARBA00004141"/>
    </source>
</evidence>
<evidence type="ECO:0000256" key="3">
    <source>
        <dbReference type="ARBA" id="ARBA00022692"/>
    </source>
</evidence>
<feature type="transmembrane region" description="Helical" evidence="10">
    <location>
        <begin position="575"/>
        <end position="598"/>
    </location>
</feature>
<evidence type="ECO:0000256" key="10">
    <source>
        <dbReference type="SAM" id="Phobius"/>
    </source>
</evidence>
<dbReference type="InterPro" id="IPR046342">
    <property type="entry name" value="CBS_dom_sf"/>
</dbReference>
<evidence type="ECO:0000256" key="9">
    <source>
        <dbReference type="SAM" id="MobiDB-lite"/>
    </source>
</evidence>
<name>A0A0N5B2X4_STREA</name>
<dbReference type="Gene3D" id="1.10.3080.10">
    <property type="entry name" value="Clc chloride channel"/>
    <property type="match status" value="1"/>
</dbReference>
<dbReference type="InterPro" id="IPR014743">
    <property type="entry name" value="Cl-channel_core"/>
</dbReference>
<feature type="transmembrane region" description="Helical" evidence="10">
    <location>
        <begin position="248"/>
        <end position="269"/>
    </location>
</feature>
<dbReference type="SUPFAM" id="SSF81340">
    <property type="entry name" value="Clc chloride channel"/>
    <property type="match status" value="1"/>
</dbReference>
<evidence type="ECO:0000256" key="7">
    <source>
        <dbReference type="ARBA" id="ARBA00023136"/>
    </source>
</evidence>
<keyword evidence="2" id="KW-0813">Transport</keyword>
<evidence type="ECO:0000256" key="8">
    <source>
        <dbReference type="ARBA" id="ARBA00023214"/>
    </source>
</evidence>
<feature type="region of interest" description="Disordered" evidence="9">
    <location>
        <begin position="1"/>
        <end position="29"/>
    </location>
</feature>
<feature type="transmembrane region" description="Helical" evidence="10">
    <location>
        <begin position="389"/>
        <end position="410"/>
    </location>
</feature>
<dbReference type="InterPro" id="IPR001807">
    <property type="entry name" value="ClC"/>
</dbReference>
<feature type="transmembrane region" description="Helical" evidence="10">
    <location>
        <begin position="644"/>
        <end position="664"/>
    </location>
</feature>
<evidence type="ECO:0000313" key="11">
    <source>
        <dbReference type="Proteomes" id="UP000046392"/>
    </source>
</evidence>
<feature type="compositionally biased region" description="Basic and acidic residues" evidence="9">
    <location>
        <begin position="1"/>
        <end position="13"/>
    </location>
</feature>
<comment type="subcellular location">
    <subcellularLocation>
        <location evidence="1">Membrane</location>
        <topology evidence="1">Multi-pass membrane protein</topology>
    </subcellularLocation>
</comment>
<proteinExistence type="predicted"/>
<keyword evidence="7 10" id="KW-0472">Membrane</keyword>
<keyword evidence="6" id="KW-0406">Ion transport</keyword>
<dbReference type="FunFam" id="3.10.580.10:FF:000048">
    <property type="entry name" value="Chloride channel 2c"/>
    <property type="match status" value="1"/>
</dbReference>